<organism evidence="1 2">
    <name type="scientific">Natrinema salsiterrestre</name>
    <dbReference type="NCBI Taxonomy" id="2950540"/>
    <lineage>
        <taxon>Archaea</taxon>
        <taxon>Methanobacteriati</taxon>
        <taxon>Methanobacteriota</taxon>
        <taxon>Stenosarchaea group</taxon>
        <taxon>Halobacteria</taxon>
        <taxon>Halobacteriales</taxon>
        <taxon>Natrialbaceae</taxon>
        <taxon>Natrinema</taxon>
    </lineage>
</organism>
<reference evidence="1" key="1">
    <citation type="submission" date="2022-06" db="EMBL/GenBank/DDBJ databases">
        <title>Natrinema sp. a new haloarchaeum isolate from saline soil.</title>
        <authorList>
            <person name="Strakova D."/>
            <person name="Galisteo C."/>
            <person name="Sanchez-Porro C."/>
            <person name="Ventosa A."/>
        </authorList>
    </citation>
    <scope>NUCLEOTIDE SEQUENCE</scope>
    <source>
        <strain evidence="1">S1CR25-10</strain>
    </source>
</reference>
<name>A0A9Q4L992_9EURY</name>
<dbReference type="AlphaFoldDB" id="A0A9Q4L992"/>
<evidence type="ECO:0000313" key="1">
    <source>
        <dbReference type="EMBL" id="MDF9748370.1"/>
    </source>
</evidence>
<sequence length="60" mass="6775">MTRTTVYRGTPDDHDDEPLADVYHNHDADDAVVIKAQGTEYRIPEGEPVDIYIDGEEVDD</sequence>
<protein>
    <submittedName>
        <fullName evidence="1">Uncharacterized protein</fullName>
    </submittedName>
</protein>
<gene>
    <name evidence="1" type="ORF">NDI89_22665</name>
</gene>
<dbReference type="Proteomes" id="UP001154061">
    <property type="component" value="Unassembled WGS sequence"/>
</dbReference>
<proteinExistence type="predicted"/>
<comment type="caution">
    <text evidence="1">The sequence shown here is derived from an EMBL/GenBank/DDBJ whole genome shotgun (WGS) entry which is preliminary data.</text>
</comment>
<evidence type="ECO:0000313" key="2">
    <source>
        <dbReference type="Proteomes" id="UP001154061"/>
    </source>
</evidence>
<dbReference type="RefSeq" id="WP_277525019.1">
    <property type="nucleotide sequence ID" value="NZ_JAMQOT010000015.1"/>
</dbReference>
<keyword evidence="2" id="KW-1185">Reference proteome</keyword>
<accession>A0A9Q4L992</accession>
<dbReference type="EMBL" id="JAMQOT010000015">
    <property type="protein sequence ID" value="MDF9748370.1"/>
    <property type="molecule type" value="Genomic_DNA"/>
</dbReference>